<dbReference type="RefSeq" id="WP_379880954.1">
    <property type="nucleotide sequence ID" value="NZ_JBHTOH010000090.1"/>
</dbReference>
<name>A0ABW4BQK3_9LACO</name>
<evidence type="ECO:0000313" key="2">
    <source>
        <dbReference type="EMBL" id="MFD1411923.1"/>
    </source>
</evidence>
<proteinExistence type="predicted"/>
<evidence type="ECO:0008006" key="4">
    <source>
        <dbReference type="Google" id="ProtNLM"/>
    </source>
</evidence>
<accession>A0ABW4BQK3</accession>
<organism evidence="2 3">
    <name type="scientific">Lapidilactobacillus gannanensis</name>
    <dbReference type="NCBI Taxonomy" id="2486002"/>
    <lineage>
        <taxon>Bacteria</taxon>
        <taxon>Bacillati</taxon>
        <taxon>Bacillota</taxon>
        <taxon>Bacilli</taxon>
        <taxon>Lactobacillales</taxon>
        <taxon>Lactobacillaceae</taxon>
        <taxon>Lapidilactobacillus</taxon>
    </lineage>
</organism>
<evidence type="ECO:0000313" key="3">
    <source>
        <dbReference type="Proteomes" id="UP001597191"/>
    </source>
</evidence>
<dbReference type="Gene3D" id="1.10.150.130">
    <property type="match status" value="1"/>
</dbReference>
<comment type="caution">
    <text evidence="2">The sequence shown here is derived from an EMBL/GenBank/DDBJ whole genome shotgun (WGS) entry which is preliminary data.</text>
</comment>
<reference evidence="3" key="1">
    <citation type="journal article" date="2019" name="Int. J. Syst. Evol. Microbiol.">
        <title>The Global Catalogue of Microorganisms (GCM) 10K type strain sequencing project: providing services to taxonomists for standard genome sequencing and annotation.</title>
        <authorList>
            <consortium name="The Broad Institute Genomics Platform"/>
            <consortium name="The Broad Institute Genome Sequencing Center for Infectious Disease"/>
            <person name="Wu L."/>
            <person name="Ma J."/>
        </authorList>
    </citation>
    <scope>NUCLEOTIDE SEQUENCE [LARGE SCALE GENOMIC DNA]</scope>
    <source>
        <strain evidence="3">CCM 8937</strain>
    </source>
</reference>
<dbReference type="EMBL" id="JBHTOH010000090">
    <property type="protein sequence ID" value="MFD1411923.1"/>
    <property type="molecule type" value="Genomic_DNA"/>
</dbReference>
<dbReference type="InterPro" id="IPR010998">
    <property type="entry name" value="Integrase_recombinase_N"/>
</dbReference>
<dbReference type="Proteomes" id="UP001597191">
    <property type="component" value="Unassembled WGS sequence"/>
</dbReference>
<keyword evidence="1" id="KW-0238">DNA-binding</keyword>
<keyword evidence="3" id="KW-1185">Reference proteome</keyword>
<evidence type="ECO:0000256" key="1">
    <source>
        <dbReference type="ARBA" id="ARBA00023125"/>
    </source>
</evidence>
<gene>
    <name evidence="2" type="ORF">ACFQ4R_10055</name>
</gene>
<protein>
    <recommendedName>
        <fullName evidence="4">Core-binding (CB) domain-containing protein</fullName>
    </recommendedName>
</protein>
<sequence>MAKKEVTPQNSFELGTAAKKKLQENWQQLVAISATLKKTEEPLDQRAFENLQKVNLSLLKPFIQKLEKQYAARTVARYRNTLTFYLNEYLATQDDTLLSDNGNFVGEMYSAGVSRNEVKQAARGLQKFYVFLQQNDLITVEQLADSKETVKLSADSMGLGMGMLKEYF</sequence>